<dbReference type="GO" id="GO:0006355">
    <property type="term" value="P:regulation of DNA-templated transcription"/>
    <property type="evidence" value="ECO:0007669"/>
    <property type="project" value="InterPro"/>
</dbReference>
<reference evidence="5" key="1">
    <citation type="journal article" date="2015" name="ChemBioChem">
        <title>Biosynthesis of the Peptide Antibiotic Feglymycin by a Linear Nonribosomal Peptide Synthetase Mechanism.</title>
        <authorList>
            <person name="Gonsior M."/>
            <person name="Muehlenweg A."/>
            <person name="Tietzmann M."/>
            <person name="Rausch S."/>
            <person name="Poch A."/>
            <person name="Suessmuth R.D."/>
        </authorList>
    </citation>
    <scope>NUCLEOTIDE SEQUENCE</scope>
    <source>
        <strain evidence="5">DSM 11171</strain>
    </source>
</reference>
<dbReference type="AlphaFoldDB" id="A0A0P0K4D1"/>
<dbReference type="InterPro" id="IPR016032">
    <property type="entry name" value="Sig_transdc_resp-reg_C-effctor"/>
</dbReference>
<evidence type="ECO:0000256" key="3">
    <source>
        <dbReference type="SAM" id="MobiDB-lite"/>
    </source>
</evidence>
<gene>
    <name evidence="5" type="primary">fegF</name>
</gene>
<feature type="domain" description="HTH luxR-type" evidence="4">
    <location>
        <begin position="894"/>
        <end position="959"/>
    </location>
</feature>
<name>A0A0P0K4D1_9ACTN</name>
<protein>
    <submittedName>
        <fullName evidence="5">Putative LuxR regulatory protein</fullName>
    </submittedName>
</protein>
<dbReference type="PANTHER" id="PTHR16305">
    <property type="entry name" value="TESTICULAR SOLUBLE ADENYLYL CYCLASE"/>
    <property type="match status" value="1"/>
</dbReference>
<proteinExistence type="predicted"/>
<feature type="region of interest" description="Disordered" evidence="3">
    <location>
        <begin position="240"/>
        <end position="260"/>
    </location>
</feature>
<evidence type="ECO:0000259" key="4">
    <source>
        <dbReference type="PROSITE" id="PS50043"/>
    </source>
</evidence>
<evidence type="ECO:0000256" key="2">
    <source>
        <dbReference type="ARBA" id="ARBA00022840"/>
    </source>
</evidence>
<feature type="region of interest" description="Disordered" evidence="3">
    <location>
        <begin position="822"/>
        <end position="895"/>
    </location>
</feature>
<dbReference type="SUPFAM" id="SSF52540">
    <property type="entry name" value="P-loop containing nucleoside triphosphate hydrolases"/>
    <property type="match status" value="1"/>
</dbReference>
<dbReference type="InterPro" id="IPR000792">
    <property type="entry name" value="Tscrpt_reg_LuxR_C"/>
</dbReference>
<dbReference type="Pfam" id="PF13191">
    <property type="entry name" value="AAA_16"/>
    <property type="match status" value="1"/>
</dbReference>
<dbReference type="PRINTS" id="PR00038">
    <property type="entry name" value="HTHLUXR"/>
</dbReference>
<dbReference type="EMBL" id="KT809366">
    <property type="protein sequence ID" value="ALK27903.1"/>
    <property type="molecule type" value="Genomic_DNA"/>
</dbReference>
<dbReference type="PANTHER" id="PTHR16305:SF28">
    <property type="entry name" value="GUANYLATE CYCLASE DOMAIN-CONTAINING PROTEIN"/>
    <property type="match status" value="1"/>
</dbReference>
<keyword evidence="1" id="KW-0547">Nucleotide-binding</keyword>
<sequence length="969" mass="103442">MSVSERDDELQLLDQLYARCVLGKGAVVLTNGPVGCGKTALLHMFAGWVKAKGAVFASVTASASERLHLFGLIDQLVTALRTAGMDADPFAAEDVGVTVSVSDHPRVPRVPLGLLQRISRAICEFAEDRPLIIGIDDVHVADEPSLQCLRYLIRRIDSSAVLVVLNESSCHERDLAALHAETLHLPYCHRIRLAPLTPAGVTGQLARRLGAVPDETAAAWADASGGNPLLLHALIEDHPARNPAPRGNRARAAAPGPPEPGESFRHAFLRCLHRCEPAMLSVARALAVLGESAMPALVGELLGADAATSVPRGLADLNAAGLLAGERFRHERARQAVLADMAPEDLTTMHGRAAELLHESGASARVVAEQLTATHDSVRAAWRVSILREAAREATGSGDIAASVGYLRHAAGICEDAAQEARIAAALADAQWLTDPARAARHLPHLSHLVRAGLLTGEDAVIPVKHLLWRGDFAEADALLGTLECAAGGAADQPWSSSPAHLKVARLWLAFCRPGTAGPPDATAPGAGTGQTCRPGPRPFQIRTFLDLTASLSGDGDKPLAADQVLHSTHAGSPLAPAMSALLFLIETYRQDEAALWADRLLEEPWIRQAPVRRAMFETVKSAAALRGADFATAGESARTALELVSPQSWGVVVGLPLALAVRAATELGDYDTVLHHINIAVPPVMFGTPFALPYFQALGRYHLAMGRPDTALTNFRSCGDLVHKWRLDSPELVDWRNDAAAALTALGQTGRARTLIEEQLSLLGDRRSRARGVALRRLAAVSSGRDRLLLLKEAIRILAACGDPLELHRAQNDLEDALDATHPTRDARDTHQGRGTHPTPDTHRARGPGAARDTRDGPDTHAAPEETDPLPGRVTSPLARKIPSPGRRGAASPHLVLTDLTDAERRVGALAAAGCTNREIAGRLFITVSTVEQHLTKVYRKLKVRSRSDLPAELTAFASDNPCFLNER</sequence>
<dbReference type="Gene3D" id="1.10.10.10">
    <property type="entry name" value="Winged helix-like DNA-binding domain superfamily/Winged helix DNA-binding domain"/>
    <property type="match status" value="1"/>
</dbReference>
<keyword evidence="2" id="KW-0067">ATP-binding</keyword>
<feature type="compositionally biased region" description="Basic and acidic residues" evidence="3">
    <location>
        <begin position="823"/>
        <end position="833"/>
    </location>
</feature>
<dbReference type="GO" id="GO:0005737">
    <property type="term" value="C:cytoplasm"/>
    <property type="evidence" value="ECO:0007669"/>
    <property type="project" value="TreeGrafter"/>
</dbReference>
<dbReference type="CDD" id="cd06170">
    <property type="entry name" value="LuxR_C_like"/>
    <property type="match status" value="1"/>
</dbReference>
<dbReference type="GO" id="GO:0005524">
    <property type="term" value="F:ATP binding"/>
    <property type="evidence" value="ECO:0007669"/>
    <property type="project" value="UniProtKB-KW"/>
</dbReference>
<feature type="compositionally biased region" description="Basic and acidic residues" evidence="3">
    <location>
        <begin position="853"/>
        <end position="865"/>
    </location>
</feature>
<dbReference type="GO" id="GO:0004016">
    <property type="term" value="F:adenylate cyclase activity"/>
    <property type="evidence" value="ECO:0007669"/>
    <property type="project" value="TreeGrafter"/>
</dbReference>
<dbReference type="SMART" id="SM00421">
    <property type="entry name" value="HTH_LUXR"/>
    <property type="match status" value="1"/>
</dbReference>
<dbReference type="InterPro" id="IPR027417">
    <property type="entry name" value="P-loop_NTPase"/>
</dbReference>
<dbReference type="GO" id="GO:0003677">
    <property type="term" value="F:DNA binding"/>
    <property type="evidence" value="ECO:0007669"/>
    <property type="project" value="InterPro"/>
</dbReference>
<evidence type="ECO:0000256" key="1">
    <source>
        <dbReference type="ARBA" id="ARBA00022741"/>
    </source>
</evidence>
<organism evidence="5">
    <name type="scientific">Streptomyces sp. DSM 11171</name>
    <dbReference type="NCBI Taxonomy" id="1740725"/>
    <lineage>
        <taxon>Bacteria</taxon>
        <taxon>Bacillati</taxon>
        <taxon>Actinomycetota</taxon>
        <taxon>Actinomycetes</taxon>
        <taxon>Kitasatosporales</taxon>
        <taxon>Streptomycetaceae</taxon>
        <taxon>Streptomyces</taxon>
    </lineage>
</organism>
<feature type="compositionally biased region" description="Low complexity" evidence="3">
    <location>
        <begin position="241"/>
        <end position="254"/>
    </location>
</feature>
<dbReference type="Pfam" id="PF00196">
    <property type="entry name" value="GerE"/>
    <property type="match status" value="1"/>
</dbReference>
<dbReference type="SUPFAM" id="SSF46894">
    <property type="entry name" value="C-terminal effector domain of the bipartite response regulators"/>
    <property type="match status" value="1"/>
</dbReference>
<dbReference type="InterPro" id="IPR036388">
    <property type="entry name" value="WH-like_DNA-bd_sf"/>
</dbReference>
<evidence type="ECO:0000313" key="5">
    <source>
        <dbReference type="EMBL" id="ALK27903.1"/>
    </source>
</evidence>
<dbReference type="PROSITE" id="PS50043">
    <property type="entry name" value="HTH_LUXR_2"/>
    <property type="match status" value="1"/>
</dbReference>
<accession>A0A0P0K4D1</accession>
<dbReference type="InterPro" id="IPR041664">
    <property type="entry name" value="AAA_16"/>
</dbReference>